<evidence type="ECO:0000256" key="6">
    <source>
        <dbReference type="ARBA" id="ARBA00022840"/>
    </source>
</evidence>
<gene>
    <name evidence="8" type="primary">CDKG-2</name>
    <name evidence="8" type="ORF">KSP40_PGU001082</name>
</gene>
<protein>
    <recommendedName>
        <fullName evidence="1">[RNA-polymerase]-subunit kinase</fullName>
        <ecNumber evidence="1">2.7.11.23</ecNumber>
    </recommendedName>
</protein>
<evidence type="ECO:0000256" key="4">
    <source>
        <dbReference type="ARBA" id="ARBA00022741"/>
    </source>
</evidence>
<evidence type="ECO:0000313" key="8">
    <source>
        <dbReference type="EMBL" id="KAK8959162.1"/>
    </source>
</evidence>
<evidence type="ECO:0000256" key="7">
    <source>
        <dbReference type="ARBA" id="ARBA00049280"/>
    </source>
</evidence>
<evidence type="ECO:0000256" key="3">
    <source>
        <dbReference type="ARBA" id="ARBA00022679"/>
    </source>
</evidence>
<keyword evidence="6" id="KW-0067">ATP-binding</keyword>
<dbReference type="EC" id="2.7.11.23" evidence="1"/>
<accession>A0ABR2M4U2</accession>
<comment type="caution">
    <text evidence="8">The sequence shown here is derived from an EMBL/GenBank/DDBJ whole genome shotgun (WGS) entry which is preliminary data.</text>
</comment>
<evidence type="ECO:0000256" key="2">
    <source>
        <dbReference type="ARBA" id="ARBA00022527"/>
    </source>
</evidence>
<keyword evidence="4" id="KW-0547">Nucleotide-binding</keyword>
<reference evidence="8 9" key="1">
    <citation type="journal article" date="2022" name="Nat. Plants">
        <title>Genomes of leafy and leafless Platanthera orchids illuminate the evolution of mycoheterotrophy.</title>
        <authorList>
            <person name="Li M.H."/>
            <person name="Liu K.W."/>
            <person name="Li Z."/>
            <person name="Lu H.C."/>
            <person name="Ye Q.L."/>
            <person name="Zhang D."/>
            <person name="Wang J.Y."/>
            <person name="Li Y.F."/>
            <person name="Zhong Z.M."/>
            <person name="Liu X."/>
            <person name="Yu X."/>
            <person name="Liu D.K."/>
            <person name="Tu X.D."/>
            <person name="Liu B."/>
            <person name="Hao Y."/>
            <person name="Liao X.Y."/>
            <person name="Jiang Y.T."/>
            <person name="Sun W.H."/>
            <person name="Chen J."/>
            <person name="Chen Y.Q."/>
            <person name="Ai Y."/>
            <person name="Zhai J.W."/>
            <person name="Wu S.S."/>
            <person name="Zhou Z."/>
            <person name="Hsiao Y.Y."/>
            <person name="Wu W.L."/>
            <person name="Chen Y.Y."/>
            <person name="Lin Y.F."/>
            <person name="Hsu J.L."/>
            <person name="Li C.Y."/>
            <person name="Wang Z.W."/>
            <person name="Zhao X."/>
            <person name="Zhong W.Y."/>
            <person name="Ma X.K."/>
            <person name="Ma L."/>
            <person name="Huang J."/>
            <person name="Chen G.Z."/>
            <person name="Huang M.Z."/>
            <person name="Huang L."/>
            <person name="Peng D.H."/>
            <person name="Luo Y.B."/>
            <person name="Zou S.Q."/>
            <person name="Chen S.P."/>
            <person name="Lan S."/>
            <person name="Tsai W.C."/>
            <person name="Van de Peer Y."/>
            <person name="Liu Z.J."/>
        </authorList>
    </citation>
    <scope>NUCLEOTIDE SEQUENCE [LARGE SCALE GENOMIC DNA]</scope>
    <source>
        <strain evidence="8">Lor288</strain>
    </source>
</reference>
<organism evidence="8 9">
    <name type="scientific">Platanthera guangdongensis</name>
    <dbReference type="NCBI Taxonomy" id="2320717"/>
    <lineage>
        <taxon>Eukaryota</taxon>
        <taxon>Viridiplantae</taxon>
        <taxon>Streptophyta</taxon>
        <taxon>Embryophyta</taxon>
        <taxon>Tracheophyta</taxon>
        <taxon>Spermatophyta</taxon>
        <taxon>Magnoliopsida</taxon>
        <taxon>Liliopsida</taxon>
        <taxon>Asparagales</taxon>
        <taxon>Orchidaceae</taxon>
        <taxon>Orchidoideae</taxon>
        <taxon>Orchideae</taxon>
        <taxon>Orchidinae</taxon>
        <taxon>Platanthera</taxon>
    </lineage>
</organism>
<evidence type="ECO:0000313" key="9">
    <source>
        <dbReference type="Proteomes" id="UP001412067"/>
    </source>
</evidence>
<dbReference type="EMBL" id="JBBWWR010000012">
    <property type="protein sequence ID" value="KAK8959162.1"/>
    <property type="molecule type" value="Genomic_DNA"/>
</dbReference>
<keyword evidence="5 8" id="KW-0418">Kinase</keyword>
<dbReference type="Proteomes" id="UP001412067">
    <property type="component" value="Unassembled WGS sequence"/>
</dbReference>
<keyword evidence="2" id="KW-0723">Serine/threonine-protein kinase</keyword>
<dbReference type="GO" id="GO:0016301">
    <property type="term" value="F:kinase activity"/>
    <property type="evidence" value="ECO:0007669"/>
    <property type="project" value="UniProtKB-KW"/>
</dbReference>
<evidence type="ECO:0000256" key="1">
    <source>
        <dbReference type="ARBA" id="ARBA00012409"/>
    </source>
</evidence>
<keyword evidence="3" id="KW-0808">Transferase</keyword>
<sequence length="195" mass="22284">MQMFGQVALAYELPLKVMPLVELMLEVNWEQKLHVEKGCRYFDPGVEPQIDSLSSDLDGIFSVIEYMEHDLKGLMERMNEPFHLSEIQCLMLQLLFGVEHLHDNWVLHGYYGVLLVKQKNFVANMLLANFSNESFSYIASKVVHVGMVEPEVVGWRSGGSLRRTVTGLQPKHPNPSPAHWRVVGGHSLPLMRQTR</sequence>
<evidence type="ECO:0000256" key="5">
    <source>
        <dbReference type="ARBA" id="ARBA00022777"/>
    </source>
</evidence>
<dbReference type="InterPro" id="IPR011009">
    <property type="entry name" value="Kinase-like_dom_sf"/>
</dbReference>
<dbReference type="SUPFAM" id="SSF56112">
    <property type="entry name" value="Protein kinase-like (PK-like)"/>
    <property type="match status" value="1"/>
</dbReference>
<name>A0ABR2M4U2_9ASPA</name>
<keyword evidence="9" id="KW-1185">Reference proteome</keyword>
<dbReference type="PANTHER" id="PTHR24056">
    <property type="entry name" value="CELL DIVISION PROTEIN KINASE"/>
    <property type="match status" value="1"/>
</dbReference>
<proteinExistence type="predicted"/>
<dbReference type="Gene3D" id="1.10.510.10">
    <property type="entry name" value="Transferase(Phosphotransferase) domain 1"/>
    <property type="match status" value="1"/>
</dbReference>
<dbReference type="PANTHER" id="PTHR24056:SF107">
    <property type="entry name" value="CYCLIN-DEPENDENT KINASE 11A-RELATED"/>
    <property type="match status" value="1"/>
</dbReference>
<dbReference type="InterPro" id="IPR050108">
    <property type="entry name" value="CDK"/>
</dbReference>
<dbReference type="Gene3D" id="3.30.200.20">
    <property type="entry name" value="Phosphorylase Kinase, domain 1"/>
    <property type="match status" value="1"/>
</dbReference>
<comment type="catalytic activity">
    <reaction evidence="7">
        <text>[DNA-directed RNA polymerase] + ATP = phospho-[DNA-directed RNA polymerase] + ADP + H(+)</text>
        <dbReference type="Rhea" id="RHEA:10216"/>
        <dbReference type="Rhea" id="RHEA-COMP:11321"/>
        <dbReference type="Rhea" id="RHEA-COMP:11322"/>
        <dbReference type="ChEBI" id="CHEBI:15378"/>
        <dbReference type="ChEBI" id="CHEBI:30616"/>
        <dbReference type="ChEBI" id="CHEBI:43176"/>
        <dbReference type="ChEBI" id="CHEBI:68546"/>
        <dbReference type="ChEBI" id="CHEBI:456216"/>
        <dbReference type="EC" id="2.7.11.23"/>
    </reaction>
</comment>